<reference evidence="1" key="3">
    <citation type="submission" date="2025-09" db="UniProtKB">
        <authorList>
            <consortium name="Ensembl"/>
        </authorList>
    </citation>
    <scope>IDENTIFICATION</scope>
</reference>
<organism evidence="1 2">
    <name type="scientific">Latimeria chalumnae</name>
    <name type="common">Coelacanth</name>
    <dbReference type="NCBI Taxonomy" id="7897"/>
    <lineage>
        <taxon>Eukaryota</taxon>
        <taxon>Metazoa</taxon>
        <taxon>Chordata</taxon>
        <taxon>Craniata</taxon>
        <taxon>Vertebrata</taxon>
        <taxon>Euteleostomi</taxon>
        <taxon>Coelacanthiformes</taxon>
        <taxon>Coelacanthidae</taxon>
        <taxon>Latimeria</taxon>
    </lineage>
</organism>
<dbReference type="HOGENOM" id="CLU_011688_1_0_1"/>
<dbReference type="GO" id="GO:0032184">
    <property type="term" value="F:SUMO polymer binding"/>
    <property type="evidence" value="ECO:0007669"/>
    <property type="project" value="TreeGrafter"/>
</dbReference>
<dbReference type="PANTHER" id="PTHR23187:SF3">
    <property type="entry name" value="SUMO-INTERACTING MOTIF-CONTAINING PROTEIN 1"/>
    <property type="match status" value="1"/>
</dbReference>
<keyword evidence="2" id="KW-1185">Reference proteome</keyword>
<reference evidence="1" key="2">
    <citation type="submission" date="2025-08" db="UniProtKB">
        <authorList>
            <consortium name="Ensembl"/>
        </authorList>
    </citation>
    <scope>IDENTIFICATION</scope>
</reference>
<dbReference type="Ensembl" id="ENSLACT00000016738.1">
    <property type="protein sequence ID" value="ENSLACP00000016624.1"/>
    <property type="gene ID" value="ENSLACG00000014650.1"/>
</dbReference>
<dbReference type="InterPro" id="IPR052119">
    <property type="entry name" value="ElonginBC-PRC2_ViralRestrict"/>
</dbReference>
<protein>
    <recommendedName>
        <fullName evidence="3">SUMO interacting motifs containing 1</fullName>
    </recommendedName>
</protein>
<dbReference type="EMBL" id="AFYH01046853">
    <property type="status" value="NOT_ANNOTATED_CDS"/>
    <property type="molecule type" value="Genomic_DNA"/>
</dbReference>
<reference evidence="2" key="1">
    <citation type="submission" date="2011-08" db="EMBL/GenBank/DDBJ databases">
        <title>The draft genome of Latimeria chalumnae.</title>
        <authorList>
            <person name="Di Palma F."/>
            <person name="Alfoldi J."/>
            <person name="Johnson J."/>
            <person name="Berlin A."/>
            <person name="Gnerre S."/>
            <person name="Jaffe D."/>
            <person name="MacCallum I."/>
            <person name="Young S."/>
            <person name="Walker B.J."/>
            <person name="Lander E."/>
            <person name="Lindblad-Toh K."/>
        </authorList>
    </citation>
    <scope>NUCLEOTIDE SEQUENCE [LARGE SCALE GENOMIC DNA]</scope>
    <source>
        <strain evidence="2">Wild caught</strain>
    </source>
</reference>
<dbReference type="AlphaFoldDB" id="H3B403"/>
<evidence type="ECO:0000313" key="2">
    <source>
        <dbReference type="Proteomes" id="UP000008672"/>
    </source>
</evidence>
<accession>H3B403</accession>
<dbReference type="Bgee" id="ENSLACG00000014650">
    <property type="expression patterns" value="Expressed in chordate pharynx and 1 other cell type or tissue"/>
</dbReference>
<dbReference type="PANTHER" id="PTHR23187">
    <property type="entry name" value="FLJ44216 PROTEIN-RELATED"/>
    <property type="match status" value="1"/>
</dbReference>
<name>H3B403_LATCH</name>
<dbReference type="Proteomes" id="UP000008672">
    <property type="component" value="Unassembled WGS sequence"/>
</dbReference>
<dbReference type="GeneTree" id="ENSGT00940000153451"/>
<evidence type="ECO:0008006" key="3">
    <source>
        <dbReference type="Google" id="ProtNLM"/>
    </source>
</evidence>
<evidence type="ECO:0000313" key="1">
    <source>
        <dbReference type="Ensembl" id="ENSLACP00000016624.1"/>
    </source>
</evidence>
<sequence>LDKTQIQRLLYFRTKPVHHLFFKRRRCKEKSRPVHQLELGPKLISQRRQTMINSTIEENFPQGTLQFLTDFVSAQHYPPKEMMSHVIRKILLSSEAPSIITEAYTLLMKVQHNVEGLLHPASASTLPWNWELLASNMAEKKLSPRLLFLQYVVQTLEDDFKLKLKSRSLHNSIAKKVLSCDTTFTNVKHVITWLIEAIEISDNRKLQLKTTCSYSIQYSIGLLQKMLALAVEVDRSPTCSSIKIAEVMLQEVLNITSRHQREILLASVESDLLRCKLLEDLFSYSSEKPQSMTMSLGKILHFLKYSKILFETEVKGKKDKWLNWDEMLDLLCSLLQSYQEVNNGHLRHCVTERMKHILGETPPLITQDDKITAAEIKADTEFFYKKVSHDLGGTVNPLLETKINLLKSLLSASS</sequence>
<proteinExistence type="predicted"/>